<dbReference type="Proteomes" id="UP000001072">
    <property type="component" value="Unassembled WGS sequence"/>
</dbReference>
<evidence type="ECO:0000313" key="3">
    <source>
        <dbReference type="Proteomes" id="UP000001072"/>
    </source>
</evidence>
<name>F4RR35_MELLP</name>
<evidence type="ECO:0000256" key="1">
    <source>
        <dbReference type="SAM" id="MobiDB-lite"/>
    </source>
</evidence>
<protein>
    <submittedName>
        <fullName evidence="2">Uncharacterized protein</fullName>
    </submittedName>
</protein>
<dbReference type="EMBL" id="GL883114">
    <property type="protein sequence ID" value="EGG05144.1"/>
    <property type="molecule type" value="Genomic_DNA"/>
</dbReference>
<dbReference type="OrthoDB" id="10388388at2759"/>
<feature type="non-terminal residue" evidence="2">
    <location>
        <position position="213"/>
    </location>
</feature>
<dbReference type="VEuPathDB" id="FungiDB:MELLADRAFT_78174"/>
<sequence length="213" mass="23268">MSSYAARSHAQNGGVDQYSPPRHNENGNNYNGAYGRDGAPASKFMTPIESVYHPPAPHRPNIAPAEHTLPQSRFHHGEIPLGPQQNTTSDWNPTASHPSRRSPSPAAGHPRYCSPLPEYPRGRASPSSPPMYYDAEGNEKYHANDASFSAPKPVFVDPAPRPVVNAGNASYLHGQPMGSDKTMSEKGPITNFRDADGQDVWRRIGHEIKTKPD</sequence>
<gene>
    <name evidence="2" type="ORF">MELLADRAFT_78174</name>
</gene>
<feature type="region of interest" description="Disordered" evidence="1">
    <location>
        <begin position="166"/>
        <end position="196"/>
    </location>
</feature>
<accession>F4RR35</accession>
<evidence type="ECO:0000313" key="2">
    <source>
        <dbReference type="EMBL" id="EGG05144.1"/>
    </source>
</evidence>
<dbReference type="AlphaFoldDB" id="F4RR35"/>
<dbReference type="HOGENOM" id="CLU_1297120_0_0_1"/>
<proteinExistence type="predicted"/>
<feature type="compositionally biased region" description="Low complexity" evidence="1">
    <location>
        <begin position="95"/>
        <end position="111"/>
    </location>
</feature>
<dbReference type="RefSeq" id="XP_007411509.1">
    <property type="nucleotide sequence ID" value="XM_007411447.1"/>
</dbReference>
<organism evidence="3">
    <name type="scientific">Melampsora larici-populina (strain 98AG31 / pathotype 3-4-7)</name>
    <name type="common">Poplar leaf rust fungus</name>
    <dbReference type="NCBI Taxonomy" id="747676"/>
    <lineage>
        <taxon>Eukaryota</taxon>
        <taxon>Fungi</taxon>
        <taxon>Dikarya</taxon>
        <taxon>Basidiomycota</taxon>
        <taxon>Pucciniomycotina</taxon>
        <taxon>Pucciniomycetes</taxon>
        <taxon>Pucciniales</taxon>
        <taxon>Melampsoraceae</taxon>
        <taxon>Melampsora</taxon>
    </lineage>
</organism>
<dbReference type="KEGG" id="mlr:MELLADRAFT_78174"/>
<reference evidence="3" key="1">
    <citation type="journal article" date="2011" name="Proc. Natl. Acad. Sci. U.S.A.">
        <title>Obligate biotrophy features unraveled by the genomic analysis of rust fungi.</title>
        <authorList>
            <person name="Duplessis S."/>
            <person name="Cuomo C.A."/>
            <person name="Lin Y.-C."/>
            <person name="Aerts A."/>
            <person name="Tisserant E."/>
            <person name="Veneault-Fourrey C."/>
            <person name="Joly D.L."/>
            <person name="Hacquard S."/>
            <person name="Amselem J."/>
            <person name="Cantarel B.L."/>
            <person name="Chiu R."/>
            <person name="Coutinho P.M."/>
            <person name="Feau N."/>
            <person name="Field M."/>
            <person name="Frey P."/>
            <person name="Gelhaye E."/>
            <person name="Goldberg J."/>
            <person name="Grabherr M.G."/>
            <person name="Kodira C.D."/>
            <person name="Kohler A."/>
            <person name="Kuees U."/>
            <person name="Lindquist E.A."/>
            <person name="Lucas S.M."/>
            <person name="Mago R."/>
            <person name="Mauceli E."/>
            <person name="Morin E."/>
            <person name="Murat C."/>
            <person name="Pangilinan J.L."/>
            <person name="Park R."/>
            <person name="Pearson M."/>
            <person name="Quesneville H."/>
            <person name="Rouhier N."/>
            <person name="Sakthikumar S."/>
            <person name="Salamov A.A."/>
            <person name="Schmutz J."/>
            <person name="Selles B."/>
            <person name="Shapiro H."/>
            <person name="Tanguay P."/>
            <person name="Tuskan G.A."/>
            <person name="Henrissat B."/>
            <person name="Van de Peer Y."/>
            <person name="Rouze P."/>
            <person name="Ellis J.G."/>
            <person name="Dodds P.N."/>
            <person name="Schein J.E."/>
            <person name="Zhong S."/>
            <person name="Hamelin R.C."/>
            <person name="Grigoriev I.V."/>
            <person name="Szabo L.J."/>
            <person name="Martin F."/>
        </authorList>
    </citation>
    <scope>NUCLEOTIDE SEQUENCE [LARGE SCALE GENOMIC DNA]</scope>
    <source>
        <strain evidence="3">98AG31 / pathotype 3-4-7</strain>
    </source>
</reference>
<dbReference type="GeneID" id="18933075"/>
<feature type="compositionally biased region" description="Polar residues" evidence="1">
    <location>
        <begin position="83"/>
        <end position="94"/>
    </location>
</feature>
<keyword evidence="3" id="KW-1185">Reference proteome</keyword>
<feature type="region of interest" description="Disordered" evidence="1">
    <location>
        <begin position="1"/>
        <end position="136"/>
    </location>
</feature>
<feature type="compositionally biased region" description="Polar residues" evidence="1">
    <location>
        <begin position="1"/>
        <end position="11"/>
    </location>
</feature>
<dbReference type="InParanoid" id="F4RR35"/>